<dbReference type="Proteomes" id="UP000011717">
    <property type="component" value="Unassembled WGS sequence"/>
</dbReference>
<sequence>MLAAELQSELSDAGAVTLGPVGTVEDTLDLIQSEQRIDGAILDVNLRGKSIFPAADLLAERAVPFVFATGYDEGAIPSRFADRPRCEKPIDMAKIKQAIGCVIHA</sequence>
<dbReference type="SUPFAM" id="SSF52172">
    <property type="entry name" value="CheY-like"/>
    <property type="match status" value="1"/>
</dbReference>
<evidence type="ECO:0000313" key="1">
    <source>
        <dbReference type="EMBL" id="EMD83275.1"/>
    </source>
</evidence>
<name>M2SD38_9SPHN</name>
<keyword evidence="2" id="KW-1185">Reference proteome</keyword>
<dbReference type="InterPro" id="IPR011006">
    <property type="entry name" value="CheY-like_superfamily"/>
</dbReference>
<dbReference type="AlphaFoldDB" id="M2SD38"/>
<reference evidence="1 2" key="1">
    <citation type="journal article" date="2013" name="Genome Announc.">
        <title>Draft Genome Sequence of Strain JLT2015T, Belonging to the Family Sphingomonadaceae of the Alphaproteobacteria.</title>
        <authorList>
            <person name="Tang K."/>
            <person name="Liu K."/>
            <person name="Li S."/>
            <person name="Jiao N."/>
        </authorList>
    </citation>
    <scope>NUCLEOTIDE SEQUENCE [LARGE SCALE GENOMIC DNA]</scope>
    <source>
        <strain evidence="1 2">JLT2015</strain>
    </source>
</reference>
<protein>
    <submittedName>
        <fullName evidence="1">Putative response regulator receiver (CheY-like protein)</fullName>
    </submittedName>
</protein>
<gene>
    <name evidence="1" type="ORF">C725_1176</name>
</gene>
<comment type="caution">
    <text evidence="1">The sequence shown here is derived from an EMBL/GenBank/DDBJ whole genome shotgun (WGS) entry which is preliminary data.</text>
</comment>
<evidence type="ECO:0000313" key="2">
    <source>
        <dbReference type="Proteomes" id="UP000011717"/>
    </source>
</evidence>
<dbReference type="Gene3D" id="3.40.50.2300">
    <property type="match status" value="1"/>
</dbReference>
<organism evidence="1 2">
    <name type="scientific">Pacificimonas flava</name>
    <dbReference type="NCBI Taxonomy" id="1234595"/>
    <lineage>
        <taxon>Bacteria</taxon>
        <taxon>Pseudomonadati</taxon>
        <taxon>Pseudomonadota</taxon>
        <taxon>Alphaproteobacteria</taxon>
        <taxon>Sphingomonadales</taxon>
        <taxon>Sphingosinicellaceae</taxon>
        <taxon>Pacificimonas</taxon>
    </lineage>
</organism>
<dbReference type="EMBL" id="AMRV01000003">
    <property type="protein sequence ID" value="EMD83275.1"/>
    <property type="molecule type" value="Genomic_DNA"/>
</dbReference>
<accession>M2SD38</accession>
<proteinExistence type="predicted"/>